<sequence>MPMICTGRNHVIVGIPFPTDTVVATYLPSPNGRRLLGTQRIAKMDAAVRFALSMAEYMDGPITVQDRD</sequence>
<keyword evidence="2" id="KW-1185">Reference proteome</keyword>
<organism evidence="1 2">
    <name type="scientific">Sinisalibacter aestuarii</name>
    <dbReference type="NCBI Taxonomy" id="2949426"/>
    <lineage>
        <taxon>Bacteria</taxon>
        <taxon>Pseudomonadati</taxon>
        <taxon>Pseudomonadota</taxon>
        <taxon>Alphaproteobacteria</taxon>
        <taxon>Rhodobacterales</taxon>
        <taxon>Roseobacteraceae</taxon>
        <taxon>Sinisalibacter</taxon>
    </lineage>
</organism>
<protein>
    <submittedName>
        <fullName evidence="1">Uncharacterized protein</fullName>
    </submittedName>
</protein>
<gene>
    <name evidence="1" type="ORF">STA1M1_19740</name>
</gene>
<comment type="caution">
    <text evidence="1">The sequence shown here is derived from an EMBL/GenBank/DDBJ whole genome shotgun (WGS) entry which is preliminary data.</text>
</comment>
<proteinExistence type="predicted"/>
<accession>A0ABQ5LUK0</accession>
<reference evidence="1" key="1">
    <citation type="journal article" date="2023" name="Int. J. Syst. Evol. Microbiol.">
        <title>Sinisalibacter aestuarii sp. nov., isolated from estuarine sediment of the Arakawa River.</title>
        <authorList>
            <person name="Arafat S.T."/>
            <person name="Hirano S."/>
            <person name="Sato A."/>
            <person name="Takeuchi K."/>
            <person name="Yasuda T."/>
            <person name="Terahara T."/>
            <person name="Hamada M."/>
            <person name="Kobayashi T."/>
        </authorList>
    </citation>
    <scope>NUCLEOTIDE SEQUENCE</scope>
    <source>
        <strain evidence="1">B-399</strain>
    </source>
</reference>
<evidence type="ECO:0000313" key="1">
    <source>
        <dbReference type="EMBL" id="GKY88105.1"/>
    </source>
</evidence>
<dbReference type="Proteomes" id="UP001144205">
    <property type="component" value="Unassembled WGS sequence"/>
</dbReference>
<dbReference type="RefSeq" id="WP_281842136.1">
    <property type="nucleotide sequence ID" value="NZ_BROH01000005.1"/>
</dbReference>
<evidence type="ECO:0000313" key="2">
    <source>
        <dbReference type="Proteomes" id="UP001144205"/>
    </source>
</evidence>
<name>A0ABQ5LUK0_9RHOB</name>
<dbReference type="EMBL" id="BROH01000005">
    <property type="protein sequence ID" value="GKY88105.1"/>
    <property type="molecule type" value="Genomic_DNA"/>
</dbReference>